<keyword evidence="5" id="KW-0539">Nucleus</keyword>
<feature type="compositionally biased region" description="Low complexity" evidence="6">
    <location>
        <begin position="269"/>
        <end position="282"/>
    </location>
</feature>
<protein>
    <recommendedName>
        <fullName evidence="7">AP2/ERF domain-containing protein</fullName>
    </recommendedName>
</protein>
<dbReference type="GO" id="GO:0005634">
    <property type="term" value="C:nucleus"/>
    <property type="evidence" value="ECO:0007669"/>
    <property type="project" value="UniProtKB-SubCell"/>
</dbReference>
<dbReference type="InterPro" id="IPR036955">
    <property type="entry name" value="AP2/ERF_dom_sf"/>
</dbReference>
<evidence type="ECO:0000256" key="5">
    <source>
        <dbReference type="ARBA" id="ARBA00023242"/>
    </source>
</evidence>
<keyword evidence="9" id="KW-1185">Reference proteome</keyword>
<dbReference type="Proteomes" id="UP001055439">
    <property type="component" value="Chromosome 8"/>
</dbReference>
<evidence type="ECO:0000256" key="1">
    <source>
        <dbReference type="ARBA" id="ARBA00004123"/>
    </source>
</evidence>
<dbReference type="GO" id="GO:0009873">
    <property type="term" value="P:ethylene-activated signaling pathway"/>
    <property type="evidence" value="ECO:0007669"/>
    <property type="project" value="InterPro"/>
</dbReference>
<keyword evidence="3" id="KW-0238">DNA-binding</keyword>
<keyword evidence="4" id="KW-0804">Transcription</keyword>
<feature type="compositionally biased region" description="Polar residues" evidence="6">
    <location>
        <begin position="283"/>
        <end position="307"/>
    </location>
</feature>
<name>A0A9E7HC73_9LILI</name>
<evidence type="ECO:0000256" key="6">
    <source>
        <dbReference type="SAM" id="MobiDB-lite"/>
    </source>
</evidence>
<dbReference type="OrthoDB" id="10365856at2759"/>
<dbReference type="PANTHER" id="PTHR31190:SF473">
    <property type="entry name" value="OS05G0437100 PROTEIN"/>
    <property type="match status" value="1"/>
</dbReference>
<dbReference type="AlphaFoldDB" id="A0A9E7HC73"/>
<dbReference type="SUPFAM" id="SSF54171">
    <property type="entry name" value="DNA-binding domain"/>
    <property type="match status" value="1"/>
</dbReference>
<dbReference type="EMBL" id="CP097510">
    <property type="protein sequence ID" value="URE30535.1"/>
    <property type="molecule type" value="Genomic_DNA"/>
</dbReference>
<feature type="region of interest" description="Disordered" evidence="6">
    <location>
        <begin position="1"/>
        <end position="21"/>
    </location>
</feature>
<reference evidence="8" key="1">
    <citation type="submission" date="2022-05" db="EMBL/GenBank/DDBJ databases">
        <title>The Musa troglodytarum L. genome provides insights into the mechanism of non-climacteric behaviour and enrichment of carotenoids.</title>
        <authorList>
            <person name="Wang J."/>
        </authorList>
    </citation>
    <scope>NUCLEOTIDE SEQUENCE</scope>
    <source>
        <tissue evidence="8">Leaf</tissue>
    </source>
</reference>
<organism evidence="8 9">
    <name type="scientific">Musa troglodytarum</name>
    <name type="common">fe'i banana</name>
    <dbReference type="NCBI Taxonomy" id="320322"/>
    <lineage>
        <taxon>Eukaryota</taxon>
        <taxon>Viridiplantae</taxon>
        <taxon>Streptophyta</taxon>
        <taxon>Embryophyta</taxon>
        <taxon>Tracheophyta</taxon>
        <taxon>Spermatophyta</taxon>
        <taxon>Magnoliopsida</taxon>
        <taxon>Liliopsida</taxon>
        <taxon>Zingiberales</taxon>
        <taxon>Musaceae</taxon>
        <taxon>Musa</taxon>
    </lineage>
</organism>
<dbReference type="PROSITE" id="PS51032">
    <property type="entry name" value="AP2_ERF"/>
    <property type="match status" value="1"/>
</dbReference>
<keyword evidence="2" id="KW-0805">Transcription regulation</keyword>
<feature type="region of interest" description="Disordered" evidence="6">
    <location>
        <begin position="269"/>
        <end position="307"/>
    </location>
</feature>
<dbReference type="GO" id="GO:0003677">
    <property type="term" value="F:DNA binding"/>
    <property type="evidence" value="ECO:0007669"/>
    <property type="project" value="UniProtKB-KW"/>
</dbReference>
<dbReference type="CDD" id="cd00018">
    <property type="entry name" value="AP2"/>
    <property type="match status" value="1"/>
</dbReference>
<accession>A0A9E7HC73</accession>
<dbReference type="FunFam" id="3.30.730.10:FF:000001">
    <property type="entry name" value="Ethylene-responsive transcription factor 2"/>
    <property type="match status" value="1"/>
</dbReference>
<feature type="domain" description="AP2/ERF" evidence="7">
    <location>
        <begin position="144"/>
        <end position="201"/>
    </location>
</feature>
<evidence type="ECO:0000256" key="2">
    <source>
        <dbReference type="ARBA" id="ARBA00023015"/>
    </source>
</evidence>
<dbReference type="SMART" id="SM00380">
    <property type="entry name" value="AP2"/>
    <property type="match status" value="1"/>
</dbReference>
<dbReference type="GO" id="GO:0003700">
    <property type="term" value="F:DNA-binding transcription factor activity"/>
    <property type="evidence" value="ECO:0007669"/>
    <property type="project" value="InterPro"/>
</dbReference>
<sequence>MNRVKLANLPRDSDDELGEFVPPPAAVTRRVVMASEVAPVRLCSEDGRAWETSVTVAALRRVVAGESADATEVMERSLSATPSFSFSWGGQGGIGGQKRVADESMRGPVLKQYRTEETGAIPAPAIDEATPSAAGLREQGAGRKYRGVRQRPWGKWVAEIRDPHRAARVWLGTFETAEAAARAFDEAALRFRGSKAKLNFPEDARLGSLPPGTAAESQPFSRLQVSGPSRVFLGGEPKDATLCLSSQTMDSTSSMTTNSASSFYVSSSLASSLPSPFSPLSPEQQTGHLLQSTSTESKQYPPSSSSA</sequence>
<evidence type="ECO:0000259" key="7">
    <source>
        <dbReference type="PROSITE" id="PS51032"/>
    </source>
</evidence>
<evidence type="ECO:0000256" key="3">
    <source>
        <dbReference type="ARBA" id="ARBA00023125"/>
    </source>
</evidence>
<comment type="subcellular location">
    <subcellularLocation>
        <location evidence="1">Nucleus</location>
    </subcellularLocation>
</comment>
<dbReference type="InterPro" id="IPR044808">
    <property type="entry name" value="ERF_plant"/>
</dbReference>
<dbReference type="PRINTS" id="PR00367">
    <property type="entry name" value="ETHRSPELEMNT"/>
</dbReference>
<dbReference type="InterPro" id="IPR001471">
    <property type="entry name" value="AP2/ERF_dom"/>
</dbReference>
<evidence type="ECO:0000313" key="8">
    <source>
        <dbReference type="EMBL" id="URE30535.1"/>
    </source>
</evidence>
<dbReference type="Gene3D" id="3.30.730.10">
    <property type="entry name" value="AP2/ERF domain"/>
    <property type="match status" value="1"/>
</dbReference>
<feature type="region of interest" description="Disordered" evidence="6">
    <location>
        <begin position="202"/>
        <end position="222"/>
    </location>
</feature>
<proteinExistence type="predicted"/>
<dbReference type="Pfam" id="PF00847">
    <property type="entry name" value="AP2"/>
    <property type="match status" value="1"/>
</dbReference>
<evidence type="ECO:0000256" key="4">
    <source>
        <dbReference type="ARBA" id="ARBA00023163"/>
    </source>
</evidence>
<gene>
    <name evidence="8" type="ORF">MUK42_06700</name>
</gene>
<dbReference type="PANTHER" id="PTHR31190">
    <property type="entry name" value="DNA-BINDING DOMAIN"/>
    <property type="match status" value="1"/>
</dbReference>
<evidence type="ECO:0000313" key="9">
    <source>
        <dbReference type="Proteomes" id="UP001055439"/>
    </source>
</evidence>
<dbReference type="InterPro" id="IPR016177">
    <property type="entry name" value="DNA-bd_dom_sf"/>
</dbReference>